<evidence type="ECO:0000256" key="2">
    <source>
        <dbReference type="ARBA" id="ARBA00023012"/>
    </source>
</evidence>
<dbReference type="Gene3D" id="1.10.10.10">
    <property type="entry name" value="Winged helix-like DNA-binding domain superfamily/Winged helix DNA-binding domain"/>
    <property type="match status" value="1"/>
</dbReference>
<dbReference type="InterPro" id="IPR036388">
    <property type="entry name" value="WH-like_DNA-bd_sf"/>
</dbReference>
<proteinExistence type="predicted"/>
<dbReference type="FunFam" id="1.10.10.10:FF:000018">
    <property type="entry name" value="DNA-binding response regulator ResD"/>
    <property type="match status" value="1"/>
</dbReference>
<name>A0A329QD69_9ACTN</name>
<dbReference type="InterPro" id="IPR039420">
    <property type="entry name" value="WalR-like"/>
</dbReference>
<feature type="domain" description="OmpR/PhoB-type" evidence="7">
    <location>
        <begin position="126"/>
        <end position="225"/>
    </location>
</feature>
<dbReference type="PROSITE" id="PS51755">
    <property type="entry name" value="OMPR_PHOB"/>
    <property type="match status" value="1"/>
</dbReference>
<dbReference type="CDD" id="cd00383">
    <property type="entry name" value="trans_reg_C"/>
    <property type="match status" value="1"/>
</dbReference>
<evidence type="ECO:0000259" key="6">
    <source>
        <dbReference type="PROSITE" id="PS50110"/>
    </source>
</evidence>
<dbReference type="GO" id="GO:0000156">
    <property type="term" value="F:phosphorelay response regulator activity"/>
    <property type="evidence" value="ECO:0007669"/>
    <property type="project" value="TreeGrafter"/>
</dbReference>
<dbReference type="PROSITE" id="PS50110">
    <property type="entry name" value="RESPONSE_REGULATORY"/>
    <property type="match status" value="1"/>
</dbReference>
<accession>A0A329QD69</accession>
<protein>
    <submittedName>
        <fullName evidence="8">DNA-binding response regulator</fullName>
    </submittedName>
</protein>
<dbReference type="Pfam" id="PF00486">
    <property type="entry name" value="Trans_reg_C"/>
    <property type="match status" value="1"/>
</dbReference>
<dbReference type="GO" id="GO:0032993">
    <property type="term" value="C:protein-DNA complex"/>
    <property type="evidence" value="ECO:0007669"/>
    <property type="project" value="TreeGrafter"/>
</dbReference>
<evidence type="ECO:0000313" key="9">
    <source>
        <dbReference type="Proteomes" id="UP000250462"/>
    </source>
</evidence>
<dbReference type="OrthoDB" id="3197131at2"/>
<dbReference type="Proteomes" id="UP000250462">
    <property type="component" value="Unassembled WGS sequence"/>
</dbReference>
<dbReference type="InterPro" id="IPR001789">
    <property type="entry name" value="Sig_transdc_resp-reg_receiver"/>
</dbReference>
<dbReference type="GO" id="GO:0000976">
    <property type="term" value="F:transcription cis-regulatory region binding"/>
    <property type="evidence" value="ECO:0007669"/>
    <property type="project" value="TreeGrafter"/>
</dbReference>
<reference evidence="8 9" key="1">
    <citation type="submission" date="2018-06" db="EMBL/GenBank/DDBJ databases">
        <title>Phytoactinopolyspora halophila sp. nov., a novel halophilic actinomycete isolated from a saline soil in China.</title>
        <authorList>
            <person name="Tang S.-K."/>
        </authorList>
    </citation>
    <scope>NUCLEOTIDE SEQUENCE [LARGE SCALE GENOMIC DNA]</scope>
    <source>
        <strain evidence="8 9">YIM 96934</strain>
    </source>
</reference>
<keyword evidence="1 4" id="KW-0597">Phosphoprotein</keyword>
<evidence type="ECO:0000256" key="3">
    <source>
        <dbReference type="ARBA" id="ARBA00023125"/>
    </source>
</evidence>
<sequence>MSHVLIIEDDYEANQLLSEIFARSGYATTSAYTGFDGLDLAARDDFDLVLLDLMLPYKSGDRILQELRRRSDVPVIVISAKDTGQVKVDLLRLGADDYVTKPFDVDEVLARAESTLRRAGKAIEPRATLSYKDISLDESSWSVTVSGNLVTLTATEFRLLAILMRRPNLVHSKKSLFEALWGDYYAYDDKLINTHMSNLRKKLKSVNPETSYIETVWGIGYKLHR</sequence>
<dbReference type="Gene3D" id="3.40.50.2300">
    <property type="match status" value="1"/>
</dbReference>
<feature type="domain" description="Response regulatory" evidence="6">
    <location>
        <begin position="3"/>
        <end position="116"/>
    </location>
</feature>
<evidence type="ECO:0000256" key="4">
    <source>
        <dbReference type="PROSITE-ProRule" id="PRU00169"/>
    </source>
</evidence>
<comment type="caution">
    <text evidence="8">The sequence shown here is derived from an EMBL/GenBank/DDBJ whole genome shotgun (WGS) entry which is preliminary data.</text>
</comment>
<evidence type="ECO:0000313" key="8">
    <source>
        <dbReference type="EMBL" id="RAW10244.1"/>
    </source>
</evidence>
<evidence type="ECO:0000259" key="7">
    <source>
        <dbReference type="PROSITE" id="PS51755"/>
    </source>
</evidence>
<keyword evidence="3 5" id="KW-0238">DNA-binding</keyword>
<dbReference type="EMBL" id="QMIG01000028">
    <property type="protein sequence ID" value="RAW10244.1"/>
    <property type="molecule type" value="Genomic_DNA"/>
</dbReference>
<keyword evidence="9" id="KW-1185">Reference proteome</keyword>
<dbReference type="SMART" id="SM00862">
    <property type="entry name" value="Trans_reg_C"/>
    <property type="match status" value="1"/>
</dbReference>
<dbReference type="AlphaFoldDB" id="A0A329QD69"/>
<dbReference type="GO" id="GO:0005829">
    <property type="term" value="C:cytosol"/>
    <property type="evidence" value="ECO:0007669"/>
    <property type="project" value="TreeGrafter"/>
</dbReference>
<evidence type="ECO:0000256" key="5">
    <source>
        <dbReference type="PROSITE-ProRule" id="PRU01091"/>
    </source>
</evidence>
<gene>
    <name evidence="8" type="ORF">DPM12_19375</name>
</gene>
<feature type="modified residue" description="4-aspartylphosphate" evidence="4">
    <location>
        <position position="52"/>
    </location>
</feature>
<dbReference type="InterPro" id="IPR001867">
    <property type="entry name" value="OmpR/PhoB-type_DNA-bd"/>
</dbReference>
<dbReference type="Pfam" id="PF00072">
    <property type="entry name" value="Response_reg"/>
    <property type="match status" value="1"/>
</dbReference>
<evidence type="ECO:0000256" key="1">
    <source>
        <dbReference type="ARBA" id="ARBA00022553"/>
    </source>
</evidence>
<dbReference type="InterPro" id="IPR011006">
    <property type="entry name" value="CheY-like_superfamily"/>
</dbReference>
<dbReference type="SUPFAM" id="SSF52172">
    <property type="entry name" value="CheY-like"/>
    <property type="match status" value="1"/>
</dbReference>
<dbReference type="GO" id="GO:0006355">
    <property type="term" value="P:regulation of DNA-templated transcription"/>
    <property type="evidence" value="ECO:0007669"/>
    <property type="project" value="InterPro"/>
</dbReference>
<organism evidence="8 9">
    <name type="scientific">Phytoactinopolyspora halophila</name>
    <dbReference type="NCBI Taxonomy" id="1981511"/>
    <lineage>
        <taxon>Bacteria</taxon>
        <taxon>Bacillati</taxon>
        <taxon>Actinomycetota</taxon>
        <taxon>Actinomycetes</taxon>
        <taxon>Jiangellales</taxon>
        <taxon>Jiangellaceae</taxon>
        <taxon>Phytoactinopolyspora</taxon>
    </lineage>
</organism>
<dbReference type="PANTHER" id="PTHR48111">
    <property type="entry name" value="REGULATOR OF RPOS"/>
    <property type="match status" value="1"/>
</dbReference>
<keyword evidence="2" id="KW-0902">Two-component regulatory system</keyword>
<dbReference type="SMART" id="SM00448">
    <property type="entry name" value="REC"/>
    <property type="match status" value="1"/>
</dbReference>
<dbReference type="Gene3D" id="6.10.250.690">
    <property type="match status" value="1"/>
</dbReference>
<dbReference type="PANTHER" id="PTHR48111:SF2">
    <property type="entry name" value="RESPONSE REGULATOR SAER"/>
    <property type="match status" value="1"/>
</dbReference>
<feature type="DNA-binding region" description="OmpR/PhoB-type" evidence="5">
    <location>
        <begin position="126"/>
        <end position="225"/>
    </location>
</feature>